<feature type="region of interest" description="Disordered" evidence="3">
    <location>
        <begin position="173"/>
        <end position="273"/>
    </location>
</feature>
<evidence type="ECO:0000256" key="2">
    <source>
        <dbReference type="RuleBase" id="RU003476"/>
    </source>
</evidence>
<dbReference type="Gene3D" id="3.90.79.10">
    <property type="entry name" value="Nucleoside Triphosphate Pyrophosphohydrolase"/>
    <property type="match status" value="1"/>
</dbReference>
<comment type="similarity">
    <text evidence="2">Belongs to the Nudix hydrolase family.</text>
</comment>
<dbReference type="SUPFAM" id="SSF55811">
    <property type="entry name" value="Nudix"/>
    <property type="match status" value="1"/>
</dbReference>
<dbReference type="InterPro" id="IPR051325">
    <property type="entry name" value="Nudix_hydrolase_domain"/>
</dbReference>
<evidence type="ECO:0000259" key="4">
    <source>
        <dbReference type="PROSITE" id="PS51462"/>
    </source>
</evidence>
<feature type="compositionally biased region" description="Low complexity" evidence="3">
    <location>
        <begin position="23"/>
        <end position="32"/>
    </location>
</feature>
<evidence type="ECO:0000313" key="6">
    <source>
        <dbReference type="Proteomes" id="UP001304683"/>
    </source>
</evidence>
<dbReference type="InterPro" id="IPR020476">
    <property type="entry name" value="Nudix_hydrolase"/>
</dbReference>
<dbReference type="CDD" id="cd03673">
    <property type="entry name" value="NUDIX_Ap6A_hydrolase"/>
    <property type="match status" value="1"/>
</dbReference>
<evidence type="ECO:0000256" key="3">
    <source>
        <dbReference type="SAM" id="MobiDB-lite"/>
    </source>
</evidence>
<evidence type="ECO:0000256" key="1">
    <source>
        <dbReference type="ARBA" id="ARBA00022801"/>
    </source>
</evidence>
<reference evidence="5 6" key="1">
    <citation type="submission" date="2023-08" db="EMBL/GenBank/DDBJ databases">
        <title>Genome sequence of Thermaerobacter compostii strain Ins1, a spore-forming filamentous bacterium isolated from a deep geothermal reservoir.</title>
        <authorList>
            <person name="Bregnard D."/>
            <person name="Gonzalez D."/>
            <person name="Junier P."/>
        </authorList>
    </citation>
    <scope>NUCLEOTIDE SEQUENCE [LARGE SCALE GENOMIC DNA]</scope>
    <source>
        <strain evidence="5 6">Ins1</strain>
    </source>
</reference>
<organism evidence="5 6">
    <name type="scientific">Thermaerobacter composti</name>
    <dbReference type="NCBI Taxonomy" id="554949"/>
    <lineage>
        <taxon>Bacteria</taxon>
        <taxon>Bacillati</taxon>
        <taxon>Bacillota</taxon>
        <taxon>Clostridia</taxon>
        <taxon>Eubacteriales</taxon>
        <taxon>Clostridiales Family XVII. Incertae Sedis</taxon>
        <taxon>Thermaerobacter</taxon>
    </lineage>
</organism>
<dbReference type="EMBL" id="CP132508">
    <property type="protein sequence ID" value="WPD18025.1"/>
    <property type="molecule type" value="Genomic_DNA"/>
</dbReference>
<proteinExistence type="inferred from homology"/>
<keyword evidence="1 2" id="KW-0378">Hydrolase</keyword>
<feature type="domain" description="Nudix hydrolase" evidence="4">
    <location>
        <begin position="2"/>
        <end position="159"/>
    </location>
</feature>
<dbReference type="PRINTS" id="PR00502">
    <property type="entry name" value="NUDIXFAMILY"/>
</dbReference>
<keyword evidence="6" id="KW-1185">Reference proteome</keyword>
<dbReference type="PROSITE" id="PS00893">
    <property type="entry name" value="NUDIX_BOX"/>
    <property type="match status" value="1"/>
</dbReference>
<feature type="region of interest" description="Disordered" evidence="3">
    <location>
        <begin position="23"/>
        <end position="42"/>
    </location>
</feature>
<dbReference type="PANTHER" id="PTHR21340">
    <property type="entry name" value="DIADENOSINE 5,5-P1,P4-TETRAPHOSPHATE PYROPHOSPHOHYDROLASE MUTT"/>
    <property type="match status" value="1"/>
</dbReference>
<protein>
    <submittedName>
        <fullName evidence="5">NUDIX domain-containing protein</fullName>
    </submittedName>
</protein>
<dbReference type="InterPro" id="IPR015797">
    <property type="entry name" value="NUDIX_hydrolase-like_dom_sf"/>
</dbReference>
<accession>A0ABZ0QKK3</accession>
<name>A0ABZ0QKK3_9FIRM</name>
<dbReference type="Pfam" id="PF00293">
    <property type="entry name" value="NUDIX"/>
    <property type="match status" value="1"/>
</dbReference>
<gene>
    <name evidence="5" type="ORF">Q5761_06410</name>
</gene>
<evidence type="ECO:0000313" key="5">
    <source>
        <dbReference type="EMBL" id="WPD18025.1"/>
    </source>
</evidence>
<feature type="compositionally biased region" description="Polar residues" evidence="3">
    <location>
        <begin position="257"/>
        <end position="266"/>
    </location>
</feature>
<dbReference type="RefSeq" id="WP_318749939.1">
    <property type="nucleotide sequence ID" value="NZ_CP132508.1"/>
</dbReference>
<dbReference type="Proteomes" id="UP001304683">
    <property type="component" value="Chromosome"/>
</dbReference>
<dbReference type="PROSITE" id="PS51462">
    <property type="entry name" value="NUDIX"/>
    <property type="match status" value="1"/>
</dbReference>
<feature type="compositionally biased region" description="Low complexity" evidence="3">
    <location>
        <begin position="173"/>
        <end position="189"/>
    </location>
</feature>
<feature type="compositionally biased region" description="Low complexity" evidence="3">
    <location>
        <begin position="215"/>
        <end position="232"/>
    </location>
</feature>
<feature type="compositionally biased region" description="Basic and acidic residues" evidence="3">
    <location>
        <begin position="234"/>
        <end position="249"/>
    </location>
</feature>
<dbReference type="InterPro" id="IPR000086">
    <property type="entry name" value="NUDIX_hydrolase_dom"/>
</dbReference>
<dbReference type="InterPro" id="IPR020084">
    <property type="entry name" value="NUDIX_hydrolase_CS"/>
</dbReference>
<sequence length="273" mass="27486">MIERHAAGGVVYRRAGTPAWPIAAGSAASDPDAASRGDEPGGSGPAVEVLMILDAYGHWALPKGGIEPGETPEAAALREIREETGIVGAIEAPLPSVRYRFRDGEEEVEKTVHYFLVRALNGGLRVQREELRDAAWLSLDEAIRRCTYENLVPTLEAARQAIAAQRTAAEGARDAAAAQEGAASGAAEAAPDRATGEPTGGSGAAGDDAAEGDGADAPAPAPAVAADAAAPGGREGRAADASPADDRSPADPGGSSGQATAETDASTAPAPPR</sequence>
<dbReference type="PANTHER" id="PTHR21340:SF0">
    <property type="entry name" value="BIS(5'-NUCLEOSYL)-TETRAPHOSPHATASE [ASYMMETRICAL]"/>
    <property type="match status" value="1"/>
</dbReference>